<reference evidence="4 5" key="1">
    <citation type="submission" date="2021-05" db="EMBL/GenBank/DDBJ databases">
        <title>Shewanella sp. JM162201.</title>
        <authorList>
            <person name="Xu S."/>
            <person name="Li A."/>
        </authorList>
    </citation>
    <scope>NUCLEOTIDE SEQUENCE [LARGE SCALE GENOMIC DNA]</scope>
    <source>
        <strain evidence="4 5">JM162201</strain>
    </source>
</reference>
<protein>
    <submittedName>
        <fullName evidence="4">Galactose oxidase</fullName>
    </submittedName>
</protein>
<organism evidence="4 5">
    <name type="scientific">Shewanella jiangmenensis</name>
    <dbReference type="NCBI Taxonomy" id="2837387"/>
    <lineage>
        <taxon>Bacteria</taxon>
        <taxon>Pseudomonadati</taxon>
        <taxon>Pseudomonadota</taxon>
        <taxon>Gammaproteobacteria</taxon>
        <taxon>Alteromonadales</taxon>
        <taxon>Shewanellaceae</taxon>
        <taxon>Shewanella</taxon>
    </lineage>
</organism>
<dbReference type="PANTHER" id="PTHR45632">
    <property type="entry name" value="LD33804P"/>
    <property type="match status" value="1"/>
</dbReference>
<dbReference type="InterPro" id="IPR015915">
    <property type="entry name" value="Kelch-typ_b-propeller"/>
</dbReference>
<evidence type="ECO:0000313" key="5">
    <source>
        <dbReference type="Proteomes" id="UP001195903"/>
    </source>
</evidence>
<dbReference type="InterPro" id="IPR056737">
    <property type="entry name" value="Beta-prop_ATRN-MKLN-like"/>
</dbReference>
<dbReference type="RefSeq" id="WP_214505861.1">
    <property type="nucleotide sequence ID" value="NZ_JAHEPS010000001.1"/>
</dbReference>
<gene>
    <name evidence="4" type="ORF">KJI95_04035</name>
</gene>
<dbReference type="SUPFAM" id="SSF50965">
    <property type="entry name" value="Galactose oxidase, central domain"/>
    <property type="match status" value="1"/>
</dbReference>
<keyword evidence="1" id="KW-0880">Kelch repeat</keyword>
<keyword evidence="2" id="KW-0677">Repeat</keyword>
<dbReference type="Pfam" id="PF24981">
    <property type="entry name" value="Beta-prop_ATRN-LZTR1"/>
    <property type="match status" value="1"/>
</dbReference>
<proteinExistence type="predicted"/>
<evidence type="ECO:0000256" key="1">
    <source>
        <dbReference type="ARBA" id="ARBA00022441"/>
    </source>
</evidence>
<name>A0ABS5UZR4_9GAMM</name>
<accession>A0ABS5UZR4</accession>
<sequence length="326" mass="36018">MLTSSLLIVSSITMAEPEESHETLLLPEAIQEIYPALVGDEVWIAGGISSELPAQQGNMTAKVHYLSQDNRAWTSAPDLPEGRHHTYLQAVGERLFAFGGFVQTQQGQWFNSDDVLMLDEERSRWRPVATLPMPLSETVAAVINNKVHLVGGRSAKGELNGQWQHSTDVDVHLVFDPQTFEFTRKASLPGARNSAATVQLGERWFVIGGRQTNGKVFNDLLEYLPAEDRWLEGPSMPEGRAGHAAAILGDKLYVFGGESAQGVNKDILVFDFKSNQWQRVKGHEIARHGLGAVTVDDHILLIGGAKHVGLEQTLNTTQRFYPEKTE</sequence>
<dbReference type="InterPro" id="IPR011043">
    <property type="entry name" value="Gal_Oxase/kelch_b-propeller"/>
</dbReference>
<evidence type="ECO:0000256" key="2">
    <source>
        <dbReference type="ARBA" id="ARBA00022737"/>
    </source>
</evidence>
<evidence type="ECO:0000313" key="4">
    <source>
        <dbReference type="EMBL" id="MBT1443694.1"/>
    </source>
</evidence>
<dbReference type="EMBL" id="JAHEPS010000001">
    <property type="protein sequence ID" value="MBT1443694.1"/>
    <property type="molecule type" value="Genomic_DNA"/>
</dbReference>
<dbReference type="Proteomes" id="UP001195903">
    <property type="component" value="Unassembled WGS sequence"/>
</dbReference>
<feature type="domain" description="Attractin/MKLN-like beta-propeller" evidence="3">
    <location>
        <begin position="42"/>
        <end position="306"/>
    </location>
</feature>
<comment type="caution">
    <text evidence="4">The sequence shown here is derived from an EMBL/GenBank/DDBJ whole genome shotgun (WGS) entry which is preliminary data.</text>
</comment>
<dbReference type="SMART" id="SM00612">
    <property type="entry name" value="Kelch"/>
    <property type="match status" value="5"/>
</dbReference>
<dbReference type="Gene3D" id="2.120.10.80">
    <property type="entry name" value="Kelch-type beta propeller"/>
    <property type="match status" value="2"/>
</dbReference>
<keyword evidence="5" id="KW-1185">Reference proteome</keyword>
<evidence type="ECO:0000259" key="3">
    <source>
        <dbReference type="Pfam" id="PF24981"/>
    </source>
</evidence>
<dbReference type="InterPro" id="IPR006652">
    <property type="entry name" value="Kelch_1"/>
</dbReference>